<gene>
    <name evidence="1" type="ORF">DAPPUDRAFT_236102</name>
</gene>
<evidence type="ECO:0000313" key="1">
    <source>
        <dbReference type="EMBL" id="EFX87174.1"/>
    </source>
</evidence>
<dbReference type="AlphaFoldDB" id="E9FZZ1"/>
<dbReference type="KEGG" id="dpx:DAPPUDRAFT_236102"/>
<dbReference type="InParanoid" id="E9FZZ1"/>
<dbReference type="Proteomes" id="UP000000305">
    <property type="component" value="Unassembled WGS sequence"/>
</dbReference>
<keyword evidence="2" id="KW-1185">Reference proteome</keyword>
<dbReference type="HOGENOM" id="CLU_2833777_0_0_1"/>
<reference evidence="1 2" key="1">
    <citation type="journal article" date="2011" name="Science">
        <title>The ecoresponsive genome of Daphnia pulex.</title>
        <authorList>
            <person name="Colbourne J.K."/>
            <person name="Pfrender M.E."/>
            <person name="Gilbert D."/>
            <person name="Thomas W.K."/>
            <person name="Tucker A."/>
            <person name="Oakley T.H."/>
            <person name="Tokishita S."/>
            <person name="Aerts A."/>
            <person name="Arnold G.J."/>
            <person name="Basu M.K."/>
            <person name="Bauer D.J."/>
            <person name="Caceres C.E."/>
            <person name="Carmel L."/>
            <person name="Casola C."/>
            <person name="Choi J.H."/>
            <person name="Detter J.C."/>
            <person name="Dong Q."/>
            <person name="Dusheyko S."/>
            <person name="Eads B.D."/>
            <person name="Frohlich T."/>
            <person name="Geiler-Samerotte K.A."/>
            <person name="Gerlach D."/>
            <person name="Hatcher P."/>
            <person name="Jogdeo S."/>
            <person name="Krijgsveld J."/>
            <person name="Kriventseva E.V."/>
            <person name="Kultz D."/>
            <person name="Laforsch C."/>
            <person name="Lindquist E."/>
            <person name="Lopez J."/>
            <person name="Manak J.R."/>
            <person name="Muller J."/>
            <person name="Pangilinan J."/>
            <person name="Patwardhan R.P."/>
            <person name="Pitluck S."/>
            <person name="Pritham E.J."/>
            <person name="Rechtsteiner A."/>
            <person name="Rho M."/>
            <person name="Rogozin I.B."/>
            <person name="Sakarya O."/>
            <person name="Salamov A."/>
            <person name="Schaack S."/>
            <person name="Shapiro H."/>
            <person name="Shiga Y."/>
            <person name="Skalitzky C."/>
            <person name="Smith Z."/>
            <person name="Souvorov A."/>
            <person name="Sung W."/>
            <person name="Tang Z."/>
            <person name="Tsuchiya D."/>
            <person name="Tu H."/>
            <person name="Vos H."/>
            <person name="Wang M."/>
            <person name="Wolf Y.I."/>
            <person name="Yamagata H."/>
            <person name="Yamada T."/>
            <person name="Ye Y."/>
            <person name="Shaw J.R."/>
            <person name="Andrews J."/>
            <person name="Crease T.J."/>
            <person name="Tang H."/>
            <person name="Lucas S.M."/>
            <person name="Robertson H.M."/>
            <person name="Bork P."/>
            <person name="Koonin E.V."/>
            <person name="Zdobnov E.M."/>
            <person name="Grigoriev I.V."/>
            <person name="Lynch M."/>
            <person name="Boore J.L."/>
        </authorList>
    </citation>
    <scope>NUCLEOTIDE SEQUENCE [LARGE SCALE GENOMIC DNA]</scope>
</reference>
<dbReference type="EMBL" id="GL732528">
    <property type="protein sequence ID" value="EFX87174.1"/>
    <property type="molecule type" value="Genomic_DNA"/>
</dbReference>
<name>E9FZZ1_DAPPU</name>
<proteinExistence type="predicted"/>
<sequence length="66" mass="7546">MKGTQHSIALKKTTDIDRVTDLFFPLSLNVLVYARCECGCIHEDTLLTLSRLVFTIQLFSGWMEQP</sequence>
<evidence type="ECO:0000313" key="2">
    <source>
        <dbReference type="Proteomes" id="UP000000305"/>
    </source>
</evidence>
<organism evidence="1 2">
    <name type="scientific">Daphnia pulex</name>
    <name type="common">Water flea</name>
    <dbReference type="NCBI Taxonomy" id="6669"/>
    <lineage>
        <taxon>Eukaryota</taxon>
        <taxon>Metazoa</taxon>
        <taxon>Ecdysozoa</taxon>
        <taxon>Arthropoda</taxon>
        <taxon>Crustacea</taxon>
        <taxon>Branchiopoda</taxon>
        <taxon>Diplostraca</taxon>
        <taxon>Cladocera</taxon>
        <taxon>Anomopoda</taxon>
        <taxon>Daphniidae</taxon>
        <taxon>Daphnia</taxon>
    </lineage>
</organism>
<accession>E9FZZ1</accession>
<protein>
    <submittedName>
        <fullName evidence="1">Uncharacterized protein</fullName>
    </submittedName>
</protein>